<comment type="caution">
    <text evidence="3">The sequence shown here is derived from an EMBL/GenBank/DDBJ whole genome shotgun (WGS) entry which is preliminary data.</text>
</comment>
<dbReference type="GO" id="GO:0015031">
    <property type="term" value="P:protein transport"/>
    <property type="evidence" value="ECO:0007669"/>
    <property type="project" value="UniProtKB-KW"/>
</dbReference>
<dbReference type="AlphaFoldDB" id="A0A317DZR1"/>
<dbReference type="PANTHER" id="PTHR34982">
    <property type="entry name" value="YOP PROTEINS TRANSLOCATION PROTEIN L"/>
    <property type="match status" value="1"/>
</dbReference>
<protein>
    <submittedName>
        <fullName evidence="3">Uncharacterized protein</fullName>
    </submittedName>
</protein>
<dbReference type="GO" id="GO:0005829">
    <property type="term" value="C:cytosol"/>
    <property type="evidence" value="ECO:0007669"/>
    <property type="project" value="TreeGrafter"/>
</dbReference>
<reference evidence="3 4" key="1">
    <citation type="submission" date="2018-05" db="EMBL/GenBank/DDBJ databases">
        <title>Zavarzinia sp. HR-AS.</title>
        <authorList>
            <person name="Lee Y."/>
            <person name="Jeon C.O."/>
        </authorList>
    </citation>
    <scope>NUCLEOTIDE SEQUENCE [LARGE SCALE GENOMIC DNA]</scope>
    <source>
        <strain evidence="3 4">HR-AS</strain>
    </source>
</reference>
<dbReference type="InterPro" id="IPR051472">
    <property type="entry name" value="T3SS_Stator/FliH"/>
</dbReference>
<keyword evidence="4" id="KW-1185">Reference proteome</keyword>
<keyword evidence="2" id="KW-0653">Protein transport</keyword>
<dbReference type="EMBL" id="QGLE01000015">
    <property type="protein sequence ID" value="PWR18385.1"/>
    <property type="molecule type" value="Genomic_DNA"/>
</dbReference>
<proteinExistence type="predicted"/>
<name>A0A317DZR1_9PROT</name>
<organism evidence="3 4">
    <name type="scientific">Zavarzinia aquatilis</name>
    <dbReference type="NCBI Taxonomy" id="2211142"/>
    <lineage>
        <taxon>Bacteria</taxon>
        <taxon>Pseudomonadati</taxon>
        <taxon>Pseudomonadota</taxon>
        <taxon>Alphaproteobacteria</taxon>
        <taxon>Rhodospirillales</taxon>
        <taxon>Zavarziniaceae</taxon>
        <taxon>Zavarzinia</taxon>
    </lineage>
</organism>
<evidence type="ECO:0000313" key="4">
    <source>
        <dbReference type="Proteomes" id="UP000245461"/>
    </source>
</evidence>
<evidence type="ECO:0000313" key="3">
    <source>
        <dbReference type="EMBL" id="PWR18385.1"/>
    </source>
</evidence>
<dbReference type="PANTHER" id="PTHR34982:SF1">
    <property type="entry name" value="FLAGELLAR ASSEMBLY PROTEIN FLIH"/>
    <property type="match status" value="1"/>
</dbReference>
<evidence type="ECO:0000256" key="2">
    <source>
        <dbReference type="ARBA" id="ARBA00022927"/>
    </source>
</evidence>
<dbReference type="Proteomes" id="UP000245461">
    <property type="component" value="Unassembled WGS sequence"/>
</dbReference>
<accession>A0A317DZR1</accession>
<dbReference type="RefSeq" id="WP_109907804.1">
    <property type="nucleotide sequence ID" value="NZ_QGLE01000015.1"/>
</dbReference>
<keyword evidence="1" id="KW-0813">Transport</keyword>
<dbReference type="OrthoDB" id="7304298at2"/>
<gene>
    <name evidence="3" type="ORF">DKG74_19215</name>
</gene>
<sequence>MNGGPVKFTFDTDFQIAAPRPKPVAPPPPSFSADDLSAARAAAFAEGVAAGRREAEAEIAAALSHAVAQAGESLDAIAGHIAAGEAAQKADAAALSLAIARRLCPALTAALPLADMEAMVGDCMAELKDEPRVIVHVAAAMVDAARERFEAIAAAHAFPGKMITLPSDELAPGDVRIEWAHGGIARDTGALAAAVESAVTHYIAAQRRQTA</sequence>
<evidence type="ECO:0000256" key="1">
    <source>
        <dbReference type="ARBA" id="ARBA00022448"/>
    </source>
</evidence>